<dbReference type="OrthoDB" id="48988at2759"/>
<accession>A0A3A3ABF2</accession>
<reference evidence="6" key="1">
    <citation type="submission" date="2017-02" db="EMBL/GenBank/DDBJ databases">
        <authorList>
            <person name="Tafer H."/>
            <person name="Lopandic K."/>
        </authorList>
    </citation>
    <scope>NUCLEOTIDE SEQUENCE [LARGE SCALE GENOMIC DNA]</scope>
    <source>
        <strain evidence="6">CBS 366.77</strain>
    </source>
</reference>
<evidence type="ECO:0000256" key="1">
    <source>
        <dbReference type="ARBA" id="ARBA00022857"/>
    </source>
</evidence>
<dbReference type="InterPro" id="IPR050523">
    <property type="entry name" value="AKR_Detox_Biosynth"/>
</dbReference>
<proteinExistence type="inferred from homology"/>
<dbReference type="STRING" id="2070753.A0A3A3ABF2"/>
<evidence type="ECO:0000259" key="4">
    <source>
        <dbReference type="Pfam" id="PF00248"/>
    </source>
</evidence>
<sequence length="378" mass="42040">MAAPPEPKTLLGRYRPLAPTASVKVSPLCLGAMSFGQAWKEGLGECDKTTTFAILDHFYNSGGNFIDTANNYQDEESETWIGEWMEQRGVRDEIVLATKYSSGYRSYRQGEIQANRVGNNTKSLRVSVEASLKKLKTDYIDLLYIHWWDFSTSVEEVMQSLNQLVASGKVLYLGVSDTPAWVVSRANQYARDHGLRGFTVYQGLWSAATRDFERDINPMCAAEGMGLCPWGSLGGGKFKTAAQREEQTKTGNPGRKNKTLTESDLAVSAALERIAKRHNTAITSVALAYVMQKTPYVVPIVGNRTLDHLKGNIEALSVVLTDDDIQEIEAANPFDPGFPMNFLFQGTFKEAHPAHSTWANKHGHFDYVENPKPIRFGK</sequence>
<dbReference type="GO" id="GO:0016491">
    <property type="term" value="F:oxidoreductase activity"/>
    <property type="evidence" value="ECO:0007669"/>
    <property type="project" value="UniProtKB-KW"/>
</dbReference>
<gene>
    <name evidence="5" type="ORF">PHISCL_00335</name>
</gene>
<evidence type="ECO:0000256" key="2">
    <source>
        <dbReference type="ARBA" id="ARBA00023002"/>
    </source>
</evidence>
<name>A0A3A3ABF2_9EURO</name>
<dbReference type="InterPro" id="IPR036812">
    <property type="entry name" value="NAD(P)_OxRdtase_dom_sf"/>
</dbReference>
<dbReference type="EMBL" id="MVGC01000005">
    <property type="protein sequence ID" value="RJE27325.1"/>
    <property type="molecule type" value="Genomic_DNA"/>
</dbReference>
<protein>
    <submittedName>
        <fullName evidence="5">Norsolorinic acid reductase</fullName>
    </submittedName>
</protein>
<evidence type="ECO:0000313" key="6">
    <source>
        <dbReference type="Proteomes" id="UP000266188"/>
    </source>
</evidence>
<comment type="caution">
    <text evidence="5">The sequence shown here is derived from an EMBL/GenBank/DDBJ whole genome shotgun (WGS) entry which is preliminary data.</text>
</comment>
<organism evidence="5 6">
    <name type="scientific">Aspergillus sclerotialis</name>
    <dbReference type="NCBI Taxonomy" id="2070753"/>
    <lineage>
        <taxon>Eukaryota</taxon>
        <taxon>Fungi</taxon>
        <taxon>Dikarya</taxon>
        <taxon>Ascomycota</taxon>
        <taxon>Pezizomycotina</taxon>
        <taxon>Eurotiomycetes</taxon>
        <taxon>Eurotiomycetidae</taxon>
        <taxon>Eurotiales</taxon>
        <taxon>Aspergillaceae</taxon>
        <taxon>Aspergillus</taxon>
        <taxon>Aspergillus subgen. Polypaecilum</taxon>
    </lineage>
</organism>
<comment type="similarity">
    <text evidence="3">Belongs to the aldo/keto reductase family. Aldo/keto reductase 2 subfamily.</text>
</comment>
<dbReference type="PANTHER" id="PTHR43364">
    <property type="entry name" value="NADH-SPECIFIC METHYLGLYOXAL REDUCTASE-RELATED"/>
    <property type="match status" value="1"/>
</dbReference>
<keyword evidence="6" id="KW-1185">Reference proteome</keyword>
<keyword evidence="2" id="KW-0560">Oxidoreductase</keyword>
<dbReference type="Gene3D" id="3.20.20.100">
    <property type="entry name" value="NADP-dependent oxidoreductase domain"/>
    <property type="match status" value="1"/>
</dbReference>
<dbReference type="CDD" id="cd19146">
    <property type="entry name" value="AKR_AKR9A1-2"/>
    <property type="match status" value="1"/>
</dbReference>
<feature type="domain" description="NADP-dependent oxidoreductase" evidence="4">
    <location>
        <begin position="27"/>
        <end position="332"/>
    </location>
</feature>
<dbReference type="AlphaFoldDB" id="A0A3A3ABF2"/>
<dbReference type="InterPro" id="IPR023210">
    <property type="entry name" value="NADP_OxRdtase_dom"/>
</dbReference>
<keyword evidence="1" id="KW-0521">NADP</keyword>
<dbReference type="Pfam" id="PF00248">
    <property type="entry name" value="Aldo_ket_red"/>
    <property type="match status" value="1"/>
</dbReference>
<evidence type="ECO:0000313" key="5">
    <source>
        <dbReference type="EMBL" id="RJE27325.1"/>
    </source>
</evidence>
<dbReference type="SUPFAM" id="SSF51430">
    <property type="entry name" value="NAD(P)-linked oxidoreductase"/>
    <property type="match status" value="1"/>
</dbReference>
<evidence type="ECO:0000256" key="3">
    <source>
        <dbReference type="ARBA" id="ARBA00038157"/>
    </source>
</evidence>
<dbReference type="PANTHER" id="PTHR43364:SF7">
    <property type="entry name" value="NADP-DEPENDENT OXIDOREDUCTASE DOMAIN-CONTAINING PROTEIN-RELATED"/>
    <property type="match status" value="1"/>
</dbReference>
<dbReference type="Proteomes" id="UP000266188">
    <property type="component" value="Unassembled WGS sequence"/>
</dbReference>